<keyword evidence="5" id="KW-1185">Reference proteome</keyword>
<gene>
    <name evidence="4" type="ORF">EJP82_10385</name>
</gene>
<dbReference type="Proteomes" id="UP000279446">
    <property type="component" value="Unassembled WGS sequence"/>
</dbReference>
<dbReference type="InterPro" id="IPR051259">
    <property type="entry name" value="rRNA_Methyltransferase"/>
</dbReference>
<name>A0A3S1BSX1_9BACL</name>
<dbReference type="SUPFAM" id="SSF55315">
    <property type="entry name" value="L30e-like"/>
    <property type="match status" value="1"/>
</dbReference>
<keyword evidence="1 4" id="KW-0489">Methyltransferase</keyword>
<dbReference type="GO" id="GO:0003723">
    <property type="term" value="F:RNA binding"/>
    <property type="evidence" value="ECO:0007669"/>
    <property type="project" value="InterPro"/>
</dbReference>
<dbReference type="OrthoDB" id="9794400at2"/>
<dbReference type="GO" id="GO:0006396">
    <property type="term" value="P:RNA processing"/>
    <property type="evidence" value="ECO:0007669"/>
    <property type="project" value="InterPro"/>
</dbReference>
<dbReference type="PANTHER" id="PTHR43191:SF2">
    <property type="entry name" value="RRNA METHYLTRANSFERASE 3, MITOCHONDRIAL"/>
    <property type="match status" value="1"/>
</dbReference>
<sequence length="291" mass="32906">MNTLKLNQLLEKYQWKIKRLGPQNEKVVEIRSILHNTLNSVERRFVTEGMWAHHKLRMTDIHIEYCLFCPEMMYSNEAIELVEAFMNSTDDIYVVSPKTFQRLSDRDDPDGFISVGILPVYHKEDLGIRDDAVIVILDGLESPGNIGTILRSCDGAGVDAVIICNPKARVNNPKLIKASMGAVFTVPIVYFEHPSECITWLKNHRFHIYLADSEARSFYGNRVYGGNTALVLGSERYGISQEWYNHPVQTLTIPMSGSCDSLNVGVAASILTYEICLRKKALGGDEYENKL</sequence>
<dbReference type="Gene3D" id="3.40.1280.10">
    <property type="match status" value="1"/>
</dbReference>
<dbReference type="RefSeq" id="WP_127191985.1">
    <property type="nucleotide sequence ID" value="NZ_RZNY01000007.1"/>
</dbReference>
<evidence type="ECO:0000313" key="4">
    <source>
        <dbReference type="EMBL" id="RUT46648.1"/>
    </source>
</evidence>
<dbReference type="Gene3D" id="3.30.1330.30">
    <property type="match status" value="1"/>
</dbReference>
<protein>
    <submittedName>
        <fullName evidence="4">RNA methyltransferase</fullName>
    </submittedName>
</protein>
<comment type="caution">
    <text evidence="4">The sequence shown here is derived from an EMBL/GenBank/DDBJ whole genome shotgun (WGS) entry which is preliminary data.</text>
</comment>
<dbReference type="SUPFAM" id="SSF75217">
    <property type="entry name" value="alpha/beta knot"/>
    <property type="match status" value="1"/>
</dbReference>
<dbReference type="InterPro" id="IPR029028">
    <property type="entry name" value="Alpha/beta_knot_MTases"/>
</dbReference>
<dbReference type="EMBL" id="RZNY01000007">
    <property type="protein sequence ID" value="RUT46648.1"/>
    <property type="molecule type" value="Genomic_DNA"/>
</dbReference>
<evidence type="ECO:0000256" key="1">
    <source>
        <dbReference type="ARBA" id="ARBA00022603"/>
    </source>
</evidence>
<proteinExistence type="predicted"/>
<dbReference type="GO" id="GO:0032259">
    <property type="term" value="P:methylation"/>
    <property type="evidence" value="ECO:0007669"/>
    <property type="project" value="UniProtKB-KW"/>
</dbReference>
<evidence type="ECO:0000256" key="2">
    <source>
        <dbReference type="ARBA" id="ARBA00022679"/>
    </source>
</evidence>
<feature type="domain" description="tRNA/rRNA methyltransferase SpoU type" evidence="3">
    <location>
        <begin position="133"/>
        <end position="273"/>
    </location>
</feature>
<evidence type="ECO:0000313" key="5">
    <source>
        <dbReference type="Proteomes" id="UP000279446"/>
    </source>
</evidence>
<dbReference type="Pfam" id="PF00588">
    <property type="entry name" value="SpoU_methylase"/>
    <property type="match status" value="1"/>
</dbReference>
<dbReference type="AlphaFoldDB" id="A0A3S1BSX1"/>
<dbReference type="InterPro" id="IPR029064">
    <property type="entry name" value="Ribosomal_eL30-like_sf"/>
</dbReference>
<dbReference type="GO" id="GO:0008173">
    <property type="term" value="F:RNA methyltransferase activity"/>
    <property type="evidence" value="ECO:0007669"/>
    <property type="project" value="InterPro"/>
</dbReference>
<keyword evidence="2 4" id="KW-0808">Transferase</keyword>
<accession>A0A3S1BSX1</accession>
<dbReference type="InterPro" id="IPR001537">
    <property type="entry name" value="SpoU_MeTrfase"/>
</dbReference>
<reference evidence="4 5" key="1">
    <citation type="submission" date="2018-12" db="EMBL/GenBank/DDBJ databases">
        <authorList>
            <person name="Sun L."/>
            <person name="Chen Z."/>
        </authorList>
    </citation>
    <scope>NUCLEOTIDE SEQUENCE [LARGE SCALE GENOMIC DNA]</scope>
    <source>
        <strain evidence="4 5">DSM 15890</strain>
    </source>
</reference>
<evidence type="ECO:0000259" key="3">
    <source>
        <dbReference type="Pfam" id="PF00588"/>
    </source>
</evidence>
<dbReference type="PANTHER" id="PTHR43191">
    <property type="entry name" value="RRNA METHYLTRANSFERASE 3"/>
    <property type="match status" value="1"/>
</dbReference>
<dbReference type="InterPro" id="IPR029026">
    <property type="entry name" value="tRNA_m1G_MTases_N"/>
</dbReference>
<organism evidence="4 5">
    <name type="scientific">Paenibacillus anaericanus</name>
    <dbReference type="NCBI Taxonomy" id="170367"/>
    <lineage>
        <taxon>Bacteria</taxon>
        <taxon>Bacillati</taxon>
        <taxon>Bacillota</taxon>
        <taxon>Bacilli</taxon>
        <taxon>Bacillales</taxon>
        <taxon>Paenibacillaceae</taxon>
        <taxon>Paenibacillus</taxon>
    </lineage>
</organism>